<protein>
    <recommendedName>
        <fullName evidence="1">DUF7678 domain-containing protein</fullName>
    </recommendedName>
</protein>
<dbReference type="Pfam" id="PF24726">
    <property type="entry name" value="DUF7678"/>
    <property type="match status" value="1"/>
</dbReference>
<dbReference type="Proteomes" id="UP000823912">
    <property type="component" value="Unassembled WGS sequence"/>
</dbReference>
<feature type="domain" description="DUF7678" evidence="1">
    <location>
        <begin position="1"/>
        <end position="75"/>
    </location>
</feature>
<evidence type="ECO:0000313" key="2">
    <source>
        <dbReference type="EMBL" id="HIR71644.1"/>
    </source>
</evidence>
<dbReference type="EMBL" id="DVHM01000178">
    <property type="protein sequence ID" value="HIR71644.1"/>
    <property type="molecule type" value="Genomic_DNA"/>
</dbReference>
<organism evidence="2 3">
    <name type="scientific">Candidatus Pullilachnospira gallistercoris</name>
    <dbReference type="NCBI Taxonomy" id="2840911"/>
    <lineage>
        <taxon>Bacteria</taxon>
        <taxon>Bacillati</taxon>
        <taxon>Bacillota</taxon>
        <taxon>Clostridia</taxon>
        <taxon>Lachnospirales</taxon>
        <taxon>Lachnospiraceae</taxon>
        <taxon>Lachnospiraceae incertae sedis</taxon>
        <taxon>Candidatus Pullilachnospira</taxon>
    </lineage>
</organism>
<accession>A0A9D1JC22</accession>
<reference evidence="2" key="2">
    <citation type="journal article" date="2021" name="PeerJ">
        <title>Extensive microbial diversity within the chicken gut microbiome revealed by metagenomics and culture.</title>
        <authorList>
            <person name="Gilroy R."/>
            <person name="Ravi A."/>
            <person name="Getino M."/>
            <person name="Pursley I."/>
            <person name="Horton D.L."/>
            <person name="Alikhan N.F."/>
            <person name="Baker D."/>
            <person name="Gharbi K."/>
            <person name="Hall N."/>
            <person name="Watson M."/>
            <person name="Adriaenssens E.M."/>
            <person name="Foster-Nyarko E."/>
            <person name="Jarju S."/>
            <person name="Secka A."/>
            <person name="Antonio M."/>
            <person name="Oren A."/>
            <person name="Chaudhuri R.R."/>
            <person name="La Ragione R."/>
            <person name="Hildebrand F."/>
            <person name="Pallen M.J."/>
        </authorList>
    </citation>
    <scope>NUCLEOTIDE SEQUENCE</scope>
    <source>
        <strain evidence="2">ChiSjej5B23-6657</strain>
    </source>
</reference>
<dbReference type="AlphaFoldDB" id="A0A9D1JC22"/>
<evidence type="ECO:0000259" key="1">
    <source>
        <dbReference type="Pfam" id="PF24726"/>
    </source>
</evidence>
<sequence length="75" mass="8655">MWHEGSIKIGKDIFHYWVKVAGEASEIFGLNGGRIIKLSLKRDGKWVSNYDRGWDIRPADQNTEMALAILMKDYN</sequence>
<gene>
    <name evidence="2" type="ORF">IAA55_10255</name>
</gene>
<proteinExistence type="predicted"/>
<evidence type="ECO:0000313" key="3">
    <source>
        <dbReference type="Proteomes" id="UP000823912"/>
    </source>
</evidence>
<name>A0A9D1JC22_9FIRM</name>
<comment type="caution">
    <text evidence="2">The sequence shown here is derived from an EMBL/GenBank/DDBJ whole genome shotgun (WGS) entry which is preliminary data.</text>
</comment>
<dbReference type="InterPro" id="IPR056095">
    <property type="entry name" value="DUF7678"/>
</dbReference>
<reference evidence="2" key="1">
    <citation type="submission" date="2020-10" db="EMBL/GenBank/DDBJ databases">
        <authorList>
            <person name="Gilroy R."/>
        </authorList>
    </citation>
    <scope>NUCLEOTIDE SEQUENCE</scope>
    <source>
        <strain evidence="2">ChiSjej5B23-6657</strain>
    </source>
</reference>